<accession>A0A161WR34</accession>
<protein>
    <submittedName>
        <fullName evidence="1">Uncharacterized protein</fullName>
    </submittedName>
</protein>
<name>A0A161WR34_9CLOT</name>
<dbReference type="PATRIC" id="fig|1121326.3.peg.5452"/>
<organism evidence="1 2">
    <name type="scientific">Clostridium magnum DSM 2767</name>
    <dbReference type="NCBI Taxonomy" id="1121326"/>
    <lineage>
        <taxon>Bacteria</taxon>
        <taxon>Bacillati</taxon>
        <taxon>Bacillota</taxon>
        <taxon>Clostridia</taxon>
        <taxon>Eubacteriales</taxon>
        <taxon>Clostridiaceae</taxon>
        <taxon>Clostridium</taxon>
    </lineage>
</organism>
<dbReference type="STRING" id="1121326.CLMAG_53860"/>
<dbReference type="Proteomes" id="UP000076603">
    <property type="component" value="Unassembled WGS sequence"/>
</dbReference>
<gene>
    <name evidence="1" type="ORF">CLMAG_53860</name>
</gene>
<sequence>MTTSEECSHCKTPNMFRGYELKRGVETDRFTIAIYDCKCSKCNKEFEILDIYDMFED</sequence>
<dbReference type="RefSeq" id="WP_161487034.1">
    <property type="nucleotide sequence ID" value="NZ_FQXL01000050.1"/>
</dbReference>
<keyword evidence="2" id="KW-1185">Reference proteome</keyword>
<evidence type="ECO:0000313" key="2">
    <source>
        <dbReference type="Proteomes" id="UP000076603"/>
    </source>
</evidence>
<proteinExistence type="predicted"/>
<comment type="caution">
    <text evidence="1">The sequence shown here is derived from an EMBL/GenBank/DDBJ whole genome shotgun (WGS) entry which is preliminary data.</text>
</comment>
<dbReference type="AlphaFoldDB" id="A0A161WR34"/>
<evidence type="ECO:0000313" key="1">
    <source>
        <dbReference type="EMBL" id="KZL89168.1"/>
    </source>
</evidence>
<reference evidence="1 2" key="1">
    <citation type="submission" date="2016-04" db="EMBL/GenBank/DDBJ databases">
        <title>Genome sequence of Clostridium magnum DSM 2767.</title>
        <authorList>
            <person name="Poehlein A."/>
            <person name="Uhlig R."/>
            <person name="Fischer R."/>
            <person name="Bahl H."/>
            <person name="Daniel R."/>
        </authorList>
    </citation>
    <scope>NUCLEOTIDE SEQUENCE [LARGE SCALE GENOMIC DNA]</scope>
    <source>
        <strain evidence="1 2">DSM 2767</strain>
    </source>
</reference>
<dbReference type="EMBL" id="LWAE01000010">
    <property type="protein sequence ID" value="KZL89168.1"/>
    <property type="molecule type" value="Genomic_DNA"/>
</dbReference>